<proteinExistence type="predicted"/>
<dbReference type="EMBL" id="VOIH02000012">
    <property type="protein sequence ID" value="KAF3432482.1"/>
    <property type="molecule type" value="Genomic_DNA"/>
</dbReference>
<dbReference type="Proteomes" id="UP000796880">
    <property type="component" value="Unassembled WGS sequence"/>
</dbReference>
<comment type="caution">
    <text evidence="2">The sequence shown here is derived from an EMBL/GenBank/DDBJ whole genome shotgun (WGS) entry which is preliminary data.</text>
</comment>
<organism evidence="2 3">
    <name type="scientific">Rhamnella rubrinervis</name>
    <dbReference type="NCBI Taxonomy" id="2594499"/>
    <lineage>
        <taxon>Eukaryota</taxon>
        <taxon>Viridiplantae</taxon>
        <taxon>Streptophyta</taxon>
        <taxon>Embryophyta</taxon>
        <taxon>Tracheophyta</taxon>
        <taxon>Spermatophyta</taxon>
        <taxon>Magnoliopsida</taxon>
        <taxon>eudicotyledons</taxon>
        <taxon>Gunneridae</taxon>
        <taxon>Pentapetalae</taxon>
        <taxon>rosids</taxon>
        <taxon>fabids</taxon>
        <taxon>Rosales</taxon>
        <taxon>Rhamnaceae</taxon>
        <taxon>rhamnoid group</taxon>
        <taxon>Rhamneae</taxon>
        <taxon>Rhamnella</taxon>
    </lineage>
</organism>
<sequence length="168" mass="19952">MLGIIDPTKFVRFTWAHINELVYVEGLIEDYNEDLTNALWLELLALVYTYMARMQVVPFTPLTHICLFMDDHIVLSDSEEVDQEDESEDNKRKWDAAFDAMLDEEQQVLVWDTKKKLKGDLEDMDFEMSYARVNKKDYQDFDDNKDEDPKTLPHYHSDEFYEDSSSEE</sequence>
<dbReference type="AlphaFoldDB" id="A0A8K0DJZ7"/>
<evidence type="ECO:0000313" key="3">
    <source>
        <dbReference type="Proteomes" id="UP000796880"/>
    </source>
</evidence>
<feature type="compositionally biased region" description="Basic and acidic residues" evidence="1">
    <location>
        <begin position="147"/>
        <end position="159"/>
    </location>
</feature>
<feature type="region of interest" description="Disordered" evidence="1">
    <location>
        <begin position="138"/>
        <end position="168"/>
    </location>
</feature>
<evidence type="ECO:0000313" key="2">
    <source>
        <dbReference type="EMBL" id="KAF3432482.1"/>
    </source>
</evidence>
<keyword evidence="3" id="KW-1185">Reference proteome</keyword>
<reference evidence="2" key="1">
    <citation type="submission" date="2020-03" db="EMBL/GenBank/DDBJ databases">
        <title>A high-quality chromosome-level genome assembly of a woody plant with both climbing and erect habits, Rhamnella rubrinervis.</title>
        <authorList>
            <person name="Lu Z."/>
            <person name="Yang Y."/>
            <person name="Zhu X."/>
            <person name="Sun Y."/>
        </authorList>
    </citation>
    <scope>NUCLEOTIDE SEQUENCE</scope>
    <source>
        <strain evidence="2">BYM</strain>
        <tissue evidence="2">Leaf</tissue>
    </source>
</reference>
<evidence type="ECO:0000256" key="1">
    <source>
        <dbReference type="SAM" id="MobiDB-lite"/>
    </source>
</evidence>
<accession>A0A8K0DJZ7</accession>
<gene>
    <name evidence="2" type="ORF">FNV43_RR27222</name>
</gene>
<protein>
    <submittedName>
        <fullName evidence="2">Uncharacterized protein</fullName>
    </submittedName>
</protein>
<name>A0A8K0DJZ7_9ROSA</name>